<evidence type="ECO:0000313" key="2">
    <source>
        <dbReference type="EMBL" id="APE32103.1"/>
    </source>
</evidence>
<proteinExistence type="predicted"/>
<dbReference type="InterPro" id="IPR036291">
    <property type="entry name" value="NAD(P)-bd_dom_sf"/>
</dbReference>
<name>A0A1J0VJB0_9GAMM</name>
<sequence length="113" mass="12728">MNILVIGVTGYISPHTLVERLQPDYYIVVLDNLVNGSRDMLRRVVVITGKTEDLIQGEVLNRLFAEHDVEAVSHFDDFKALLAMPLVVFGRILLSLKAKRTQALCFMLLEAES</sequence>
<dbReference type="Proteomes" id="UP000181985">
    <property type="component" value="Chromosome"/>
</dbReference>
<organism evidence="2 3">
    <name type="scientific">Halomonas aestuarii</name>
    <dbReference type="NCBI Taxonomy" id="1897729"/>
    <lineage>
        <taxon>Bacteria</taxon>
        <taxon>Pseudomonadati</taxon>
        <taxon>Pseudomonadota</taxon>
        <taxon>Gammaproteobacteria</taxon>
        <taxon>Oceanospirillales</taxon>
        <taxon>Halomonadaceae</taxon>
        <taxon>Halomonas</taxon>
    </lineage>
</organism>
<protein>
    <recommendedName>
        <fullName evidence="1">NAD-dependent epimerase/dehydratase domain-containing protein</fullName>
    </recommendedName>
</protein>
<dbReference type="KEGG" id="hsi:BOX17_14775"/>
<accession>A0A1J0VJB0</accession>
<dbReference type="EMBL" id="CP018139">
    <property type="protein sequence ID" value="APE32103.1"/>
    <property type="molecule type" value="Genomic_DNA"/>
</dbReference>
<keyword evidence="3" id="KW-1185">Reference proteome</keyword>
<dbReference type="Gene3D" id="3.40.50.720">
    <property type="entry name" value="NAD(P)-binding Rossmann-like Domain"/>
    <property type="match status" value="1"/>
</dbReference>
<dbReference type="OrthoDB" id="9803010at2"/>
<gene>
    <name evidence="2" type="ORF">BOX17_14775</name>
</gene>
<evidence type="ECO:0000313" key="3">
    <source>
        <dbReference type="Proteomes" id="UP000181985"/>
    </source>
</evidence>
<reference evidence="3" key="1">
    <citation type="submission" date="2016-11" db="EMBL/GenBank/DDBJ databases">
        <title>Halolamina sediminis sp. nov., an extremely halophilic archaeon isolated from solar salt.</title>
        <authorList>
            <person name="Koh H.-W."/>
            <person name="Rani S."/>
            <person name="Park S.-J."/>
        </authorList>
    </citation>
    <scope>NUCLEOTIDE SEQUENCE [LARGE SCALE GENOMIC DNA]</scope>
    <source>
        <strain evidence="3">Hb3</strain>
    </source>
</reference>
<dbReference type="RefSeq" id="WP_071945888.1">
    <property type="nucleotide sequence ID" value="NZ_CP018139.1"/>
</dbReference>
<dbReference type="AlphaFoldDB" id="A0A1J0VJB0"/>
<evidence type="ECO:0000259" key="1">
    <source>
        <dbReference type="Pfam" id="PF01370"/>
    </source>
</evidence>
<feature type="domain" description="NAD-dependent epimerase/dehydratase" evidence="1">
    <location>
        <begin position="3"/>
        <end position="75"/>
    </location>
</feature>
<dbReference type="Pfam" id="PF01370">
    <property type="entry name" value="Epimerase"/>
    <property type="match status" value="1"/>
</dbReference>
<dbReference type="InterPro" id="IPR001509">
    <property type="entry name" value="Epimerase_deHydtase"/>
</dbReference>
<dbReference type="SUPFAM" id="SSF51735">
    <property type="entry name" value="NAD(P)-binding Rossmann-fold domains"/>
    <property type="match status" value="1"/>
</dbReference>